<evidence type="ECO:0000313" key="1">
    <source>
        <dbReference type="EMBL" id="KAJ8348416.1"/>
    </source>
</evidence>
<organism evidence="1 2">
    <name type="scientific">Synaphobranchus kaupii</name>
    <name type="common">Kaup's arrowtooth eel</name>
    <dbReference type="NCBI Taxonomy" id="118154"/>
    <lineage>
        <taxon>Eukaryota</taxon>
        <taxon>Metazoa</taxon>
        <taxon>Chordata</taxon>
        <taxon>Craniata</taxon>
        <taxon>Vertebrata</taxon>
        <taxon>Euteleostomi</taxon>
        <taxon>Actinopterygii</taxon>
        <taxon>Neopterygii</taxon>
        <taxon>Teleostei</taxon>
        <taxon>Anguilliformes</taxon>
        <taxon>Synaphobranchidae</taxon>
        <taxon>Synaphobranchus</taxon>
    </lineage>
</organism>
<accession>A0A9Q1F0F4</accession>
<keyword evidence="2" id="KW-1185">Reference proteome</keyword>
<proteinExistence type="predicted"/>
<dbReference type="EMBL" id="JAINUF010000010">
    <property type="protein sequence ID" value="KAJ8348416.1"/>
    <property type="molecule type" value="Genomic_DNA"/>
</dbReference>
<gene>
    <name evidence="1" type="ORF">SKAU_G00270050</name>
</gene>
<dbReference type="AlphaFoldDB" id="A0A9Q1F0F4"/>
<dbReference type="Proteomes" id="UP001152622">
    <property type="component" value="Chromosome 10"/>
</dbReference>
<comment type="caution">
    <text evidence="1">The sequence shown here is derived from an EMBL/GenBank/DDBJ whole genome shotgun (WGS) entry which is preliminary data.</text>
</comment>
<reference evidence="1" key="1">
    <citation type="journal article" date="2023" name="Science">
        <title>Genome structures resolve the early diversification of teleost fishes.</title>
        <authorList>
            <person name="Parey E."/>
            <person name="Louis A."/>
            <person name="Montfort J."/>
            <person name="Bouchez O."/>
            <person name="Roques C."/>
            <person name="Iampietro C."/>
            <person name="Lluch J."/>
            <person name="Castinel A."/>
            <person name="Donnadieu C."/>
            <person name="Desvignes T."/>
            <person name="Floi Bucao C."/>
            <person name="Jouanno E."/>
            <person name="Wen M."/>
            <person name="Mejri S."/>
            <person name="Dirks R."/>
            <person name="Jansen H."/>
            <person name="Henkel C."/>
            <person name="Chen W.J."/>
            <person name="Zahm M."/>
            <person name="Cabau C."/>
            <person name="Klopp C."/>
            <person name="Thompson A.W."/>
            <person name="Robinson-Rechavi M."/>
            <person name="Braasch I."/>
            <person name="Lecointre G."/>
            <person name="Bobe J."/>
            <person name="Postlethwait J.H."/>
            <person name="Berthelot C."/>
            <person name="Roest Crollius H."/>
            <person name="Guiguen Y."/>
        </authorList>
    </citation>
    <scope>NUCLEOTIDE SEQUENCE</scope>
    <source>
        <strain evidence="1">WJC10195</strain>
    </source>
</reference>
<evidence type="ECO:0000313" key="2">
    <source>
        <dbReference type="Proteomes" id="UP001152622"/>
    </source>
</evidence>
<protein>
    <submittedName>
        <fullName evidence="1">Uncharacterized protein</fullName>
    </submittedName>
</protein>
<name>A0A9Q1F0F4_SYNKA</name>
<sequence length="147" mass="16077">MPAHASYVPCASARQNVCRTTVLLCKARLGTFWACQICQSPTPSIEYPPPEPGRNARNLTFELNLNLRERDREREKEGHVVCPAQRTQAEYKRQVLARPSGPPADTAAPHGCGKLAGGSSVGWPFPGLCSQALRVQIITCIKDGHSR</sequence>